<proteinExistence type="predicted"/>
<accession>A0A4R6XS53</accession>
<dbReference type="EMBL" id="SNZB01000003">
    <property type="protein sequence ID" value="TDR20777.1"/>
    <property type="molecule type" value="Genomic_DNA"/>
</dbReference>
<dbReference type="Gene3D" id="3.40.50.10610">
    <property type="entry name" value="ABC-type transport auxiliary lipoprotein component"/>
    <property type="match status" value="1"/>
</dbReference>
<comment type="caution">
    <text evidence="3">The sequence shown here is derived from an EMBL/GenBank/DDBJ whole genome shotgun (WGS) entry which is preliminary data.</text>
</comment>
<feature type="signal peptide" evidence="1">
    <location>
        <begin position="1"/>
        <end position="19"/>
    </location>
</feature>
<evidence type="ECO:0000313" key="3">
    <source>
        <dbReference type="EMBL" id="TDR20777.1"/>
    </source>
</evidence>
<reference evidence="3 4" key="1">
    <citation type="submission" date="2019-03" db="EMBL/GenBank/DDBJ databases">
        <title>Genomic Encyclopedia of Type Strains, Phase IV (KMG-IV): sequencing the most valuable type-strain genomes for metagenomic binning, comparative biology and taxonomic classification.</title>
        <authorList>
            <person name="Goeker M."/>
        </authorList>
    </citation>
    <scope>NUCLEOTIDE SEQUENCE [LARGE SCALE GENOMIC DNA]</scope>
    <source>
        <strain evidence="3 4">DSM 25488</strain>
    </source>
</reference>
<evidence type="ECO:0000259" key="2">
    <source>
        <dbReference type="Pfam" id="PF03886"/>
    </source>
</evidence>
<name>A0A4R6XS53_9GAMM</name>
<protein>
    <submittedName>
        <fullName evidence="3">ABC-type uncharacterized transport system auxiliary subunit</fullName>
    </submittedName>
</protein>
<dbReference type="RefSeq" id="WP_099018602.1">
    <property type="nucleotide sequence ID" value="NZ_NIHB01000001.1"/>
</dbReference>
<evidence type="ECO:0000256" key="1">
    <source>
        <dbReference type="SAM" id="SignalP"/>
    </source>
</evidence>
<feature type="domain" description="ABC-type transport auxiliary lipoprotein component" evidence="2">
    <location>
        <begin position="41"/>
        <end position="183"/>
    </location>
</feature>
<evidence type="ECO:0000313" key="4">
    <source>
        <dbReference type="Proteomes" id="UP000295724"/>
    </source>
</evidence>
<dbReference type="PROSITE" id="PS51257">
    <property type="entry name" value="PROKAR_LIPOPROTEIN"/>
    <property type="match status" value="1"/>
</dbReference>
<organism evidence="3 4">
    <name type="scientific">Marinicella litoralis</name>
    <dbReference type="NCBI Taxonomy" id="644220"/>
    <lineage>
        <taxon>Bacteria</taxon>
        <taxon>Pseudomonadati</taxon>
        <taxon>Pseudomonadota</taxon>
        <taxon>Gammaproteobacteria</taxon>
        <taxon>Lysobacterales</taxon>
        <taxon>Marinicellaceae</taxon>
        <taxon>Marinicella</taxon>
    </lineage>
</organism>
<keyword evidence="1" id="KW-0732">Signal</keyword>
<feature type="chain" id="PRO_5020707873" evidence="1">
    <location>
        <begin position="20"/>
        <end position="186"/>
    </location>
</feature>
<dbReference type="AlphaFoldDB" id="A0A4R6XS53"/>
<gene>
    <name evidence="3" type="ORF">C8D91_1755</name>
</gene>
<dbReference type="Proteomes" id="UP000295724">
    <property type="component" value="Unassembled WGS sequence"/>
</dbReference>
<dbReference type="OrthoDB" id="8445211at2"/>
<sequence>MKSNLKVSLLILLIISVYACSSKQSQTKKYFRITSNITTNTELRKPNTLVVKKPTALSILGGRPMVATKDDQSLIQLNNNYWLESPKVLLHYIIKNWAGEHWESVSIQTPHRQDHQVLYTRILAFEKNQNSTNVALEFSLYDQENALIFNQNYEHAEPIDGEGYRAFAKAVGRSVDSILNQLASDL</sequence>
<dbReference type="InterPro" id="IPR005586">
    <property type="entry name" value="ABC_trans_aux"/>
</dbReference>
<dbReference type="SUPFAM" id="SSF159594">
    <property type="entry name" value="XCC0632-like"/>
    <property type="match status" value="1"/>
</dbReference>
<keyword evidence="4" id="KW-1185">Reference proteome</keyword>
<dbReference type="Pfam" id="PF03886">
    <property type="entry name" value="ABC_trans_aux"/>
    <property type="match status" value="1"/>
</dbReference>